<dbReference type="PRINTS" id="PR01367">
    <property type="entry name" value="BGCRYSTALLIN"/>
</dbReference>
<dbReference type="Gene3D" id="2.60.20.10">
    <property type="entry name" value="Crystallins"/>
    <property type="match status" value="2"/>
</dbReference>
<proteinExistence type="inferred from homology"/>
<feature type="region of interest" description="Disordered" evidence="6">
    <location>
        <begin position="1"/>
        <end position="20"/>
    </location>
</feature>
<dbReference type="AlphaFoldDB" id="A0A3Q3F344"/>
<dbReference type="Ensembl" id="ENSLBET00000015055.1">
    <property type="protein sequence ID" value="ENSLBEP00000014226.1"/>
    <property type="gene ID" value="ENSLBEG00000010836.1"/>
</dbReference>
<organism evidence="8 9">
    <name type="scientific">Labrus bergylta</name>
    <name type="common">ballan wrasse</name>
    <dbReference type="NCBI Taxonomy" id="56723"/>
    <lineage>
        <taxon>Eukaryota</taxon>
        <taxon>Metazoa</taxon>
        <taxon>Chordata</taxon>
        <taxon>Craniata</taxon>
        <taxon>Vertebrata</taxon>
        <taxon>Euteleostomi</taxon>
        <taxon>Actinopterygii</taxon>
        <taxon>Neopterygii</taxon>
        <taxon>Teleostei</taxon>
        <taxon>Neoteleostei</taxon>
        <taxon>Acanthomorphata</taxon>
        <taxon>Eupercaria</taxon>
        <taxon>Labriformes</taxon>
        <taxon>Labridae</taxon>
        <taxon>Labrus</taxon>
    </lineage>
</organism>
<sequence length="255" mass="29720">MSSGDKSKTSSQTDGKAAQGKKSEMGMMSYKVGGCCMGPFFLPTRYKCLIKMCCFNHIRNFISEPLCLQMYVFDQENFQGRMIEISNECMNVCELGMDRVRSLRVECGFVGFEQMNFCGEMYILEKGEYPRWDSWSNCQKNDYLLSFRPVRMDPEKHKICLYEVGEFKGRKMEIMDDDVPSLFSYGFTDRVGSIIVSCGFVGYQFPGYRGSQYLLEKGDYRHFNEYGARHPQFQSVRRIRDMQWHQQGCYTMASK</sequence>
<dbReference type="PROSITE" id="PS50915">
    <property type="entry name" value="CRYSTALLIN_BETA_GAMMA"/>
    <property type="match status" value="1"/>
</dbReference>
<dbReference type="PANTHER" id="PTHR11818">
    <property type="entry name" value="BETA/GAMMA CRYSTALLIN"/>
    <property type="match status" value="1"/>
</dbReference>
<reference evidence="8" key="1">
    <citation type="submission" date="2025-08" db="UniProtKB">
        <authorList>
            <consortium name="Ensembl"/>
        </authorList>
    </citation>
    <scope>IDENTIFICATION</scope>
</reference>
<dbReference type="SMART" id="SM00247">
    <property type="entry name" value="XTALbg"/>
    <property type="match status" value="2"/>
</dbReference>
<keyword evidence="3" id="KW-0273">Eye lens protein</keyword>
<dbReference type="InParanoid" id="A0A3Q3F344"/>
<evidence type="ECO:0000256" key="4">
    <source>
        <dbReference type="ARBA" id="ARBA00022737"/>
    </source>
</evidence>
<protein>
    <submittedName>
        <fullName evidence="8">Crystallin, beta B1, like 1</fullName>
    </submittedName>
</protein>
<evidence type="ECO:0000313" key="8">
    <source>
        <dbReference type="Ensembl" id="ENSLBEP00000014226.1"/>
    </source>
</evidence>
<dbReference type="GeneTree" id="ENSGT00940000164963"/>
<comment type="subunit">
    <text evidence="5">Homo/heterodimer, or complexes of higher-order. The structure of beta-crystallin oligomers seems to be stabilized through interactions between the N-terminal arms.</text>
</comment>
<evidence type="ECO:0000256" key="1">
    <source>
        <dbReference type="ARBA" id="ARBA00003689"/>
    </source>
</evidence>
<keyword evidence="9" id="KW-1185">Reference proteome</keyword>
<evidence type="ECO:0000256" key="2">
    <source>
        <dbReference type="ARBA" id="ARBA00009646"/>
    </source>
</evidence>
<dbReference type="FunFam" id="2.60.20.10:FF:000002">
    <property type="entry name" value="Crystallin, beta B2"/>
    <property type="match status" value="1"/>
</dbReference>
<dbReference type="InterPro" id="IPR050252">
    <property type="entry name" value="Beta/Gamma-Crystallin"/>
</dbReference>
<keyword evidence="4" id="KW-0677">Repeat</keyword>
<evidence type="ECO:0000256" key="6">
    <source>
        <dbReference type="SAM" id="MobiDB-lite"/>
    </source>
</evidence>
<dbReference type="GO" id="GO:0007601">
    <property type="term" value="P:visual perception"/>
    <property type="evidence" value="ECO:0007669"/>
    <property type="project" value="TreeGrafter"/>
</dbReference>
<dbReference type="InterPro" id="IPR001064">
    <property type="entry name" value="Beta/gamma_crystallin"/>
</dbReference>
<dbReference type="GO" id="GO:0005212">
    <property type="term" value="F:structural constituent of eye lens"/>
    <property type="evidence" value="ECO:0007669"/>
    <property type="project" value="UniProtKB-KW"/>
</dbReference>
<dbReference type="InterPro" id="IPR011024">
    <property type="entry name" value="G_crystallin-like"/>
</dbReference>
<dbReference type="Proteomes" id="UP000261660">
    <property type="component" value="Unplaced"/>
</dbReference>
<evidence type="ECO:0000313" key="9">
    <source>
        <dbReference type="Proteomes" id="UP000261660"/>
    </source>
</evidence>
<evidence type="ECO:0000256" key="5">
    <source>
        <dbReference type="ARBA" id="ARBA00025922"/>
    </source>
</evidence>
<feature type="domain" description="Beta/gamma crystallin 'Greek key'" evidence="7">
    <location>
        <begin position="68"/>
        <end position="107"/>
    </location>
</feature>
<comment type="function">
    <text evidence="1">Crystallins are the dominant structural components of the vertebrate eye lens.</text>
</comment>
<evidence type="ECO:0000256" key="3">
    <source>
        <dbReference type="ARBA" id="ARBA00022613"/>
    </source>
</evidence>
<dbReference type="Pfam" id="PF00030">
    <property type="entry name" value="Crystall"/>
    <property type="match status" value="2"/>
</dbReference>
<reference evidence="8" key="2">
    <citation type="submission" date="2025-09" db="UniProtKB">
        <authorList>
            <consortium name="Ensembl"/>
        </authorList>
    </citation>
    <scope>IDENTIFICATION</scope>
</reference>
<dbReference type="SUPFAM" id="SSF49695">
    <property type="entry name" value="gamma-Crystallin-like"/>
    <property type="match status" value="1"/>
</dbReference>
<name>A0A3Q3F344_9LABR</name>
<comment type="similarity">
    <text evidence="2">Belongs to the beta/gamma-crystallin family.</text>
</comment>
<dbReference type="FunFam" id="2.60.20.10:FF:000005">
    <property type="entry name" value="Crystallin, beta B1"/>
    <property type="match status" value="1"/>
</dbReference>
<accession>A0A3Q3F344</accession>
<evidence type="ECO:0000259" key="7">
    <source>
        <dbReference type="PROSITE" id="PS50915"/>
    </source>
</evidence>
<dbReference type="PANTHER" id="PTHR11818:SF55">
    <property type="entry name" value="BETA-CRYSTALLIN B1-RELATED"/>
    <property type="match status" value="1"/>
</dbReference>
<dbReference type="GO" id="GO:0002088">
    <property type="term" value="P:lens development in camera-type eye"/>
    <property type="evidence" value="ECO:0007669"/>
    <property type="project" value="TreeGrafter"/>
</dbReference>